<dbReference type="Pfam" id="PF00109">
    <property type="entry name" value="ketoacyl-synt"/>
    <property type="match status" value="1"/>
</dbReference>
<dbReference type="InterPro" id="IPR032821">
    <property type="entry name" value="PKS_assoc"/>
</dbReference>
<dbReference type="InterPro" id="IPR018201">
    <property type="entry name" value="Ketoacyl_synth_AS"/>
</dbReference>
<dbReference type="Pfam" id="PF02801">
    <property type="entry name" value="Ketoacyl-synt_C"/>
    <property type="match status" value="1"/>
</dbReference>
<dbReference type="GO" id="GO:0004315">
    <property type="term" value="F:3-oxoacyl-[acyl-carrier-protein] synthase activity"/>
    <property type="evidence" value="ECO:0007669"/>
    <property type="project" value="InterPro"/>
</dbReference>
<evidence type="ECO:0000256" key="3">
    <source>
        <dbReference type="ARBA" id="ARBA00022679"/>
    </source>
</evidence>
<keyword evidence="3 4" id="KW-0808">Transferase</keyword>
<sequence>MVKQNKGSDEDKEAKVISNDNLNMVGLLKSIKPGEKIVISGPFLPSSSALTLLPASVGYLIFHRVAQISRVHQLRGEDRNWIGEAKRHWVSTRGSLKRWMERPVYYKKKTIEAILDAGLHPADLENTRTGVYIGTCASETEVVMCKSTTSPQEYVMTGCPRSMQAHRLSYFLKLKGPSFVTDTACSSSLYAFEHAFRALMLGEIDNAIVGGTNLCLHPFDSLQFARLGVLSMSGTCNVFDEKGDGYVRSEAIGVVLLQKYKNAKRMYSEVIYAKTNCDGYKEQGITYPSREVQTNLLKEFYEECNIDPNSLSYLEAHGTGTTVGDPEECSAIDAVLTNNRKRPLLVGSSIIGMETGFIPPNINFTVPRDKIRGIIEGRMKVVTDKMPFEDNRGLVAVNSFGFGGGNCHILIRWNPKEKINGGLPKDPLPRLVCVSGRTEDSITSLLDDFSNNKLDAEHVALIHNIFRTQKYLLDKGVDISNILIKKTPHSNTYQILGSVMVQIGIIDTLQLLEIKPIECIGYSFGVLSAAYYDGSITLEETINCALVIKRIYKC</sequence>
<dbReference type="Pfam" id="PF16197">
    <property type="entry name" value="KAsynt_C_assoc"/>
    <property type="match status" value="1"/>
</dbReference>
<keyword evidence="2" id="KW-0597">Phosphoprotein</keyword>
<dbReference type="Proteomes" id="UP001162156">
    <property type="component" value="Unassembled WGS sequence"/>
</dbReference>
<evidence type="ECO:0000259" key="5">
    <source>
        <dbReference type="PROSITE" id="PS52004"/>
    </source>
</evidence>
<dbReference type="InterPro" id="IPR050091">
    <property type="entry name" value="PKS_NRPS_Biosynth_Enz"/>
</dbReference>
<evidence type="ECO:0000313" key="6">
    <source>
        <dbReference type="EMBL" id="KAJ8963946.1"/>
    </source>
</evidence>
<protein>
    <recommendedName>
        <fullName evidence="5">Ketosynthase family 3 (KS3) domain-containing protein</fullName>
    </recommendedName>
</protein>
<gene>
    <name evidence="6" type="ORF">NQ314_005277</name>
</gene>
<dbReference type="PROSITE" id="PS52004">
    <property type="entry name" value="KS3_2"/>
    <property type="match status" value="1"/>
</dbReference>
<dbReference type="InterPro" id="IPR014031">
    <property type="entry name" value="Ketoacyl_synth_C"/>
</dbReference>
<keyword evidence="7" id="KW-1185">Reference proteome</keyword>
<dbReference type="PROSITE" id="PS00606">
    <property type="entry name" value="KS3_1"/>
    <property type="match status" value="1"/>
</dbReference>
<feature type="domain" description="Ketosynthase family 3 (KS3)" evidence="5">
    <location>
        <begin position="1"/>
        <end position="413"/>
    </location>
</feature>
<dbReference type="InterPro" id="IPR020841">
    <property type="entry name" value="PKS_Beta-ketoAc_synthase_dom"/>
</dbReference>
<dbReference type="CDD" id="cd00833">
    <property type="entry name" value="PKS"/>
    <property type="match status" value="1"/>
</dbReference>
<evidence type="ECO:0000256" key="4">
    <source>
        <dbReference type="RuleBase" id="RU003694"/>
    </source>
</evidence>
<comment type="caution">
    <text evidence="6">The sequence shown here is derived from an EMBL/GenBank/DDBJ whole genome shotgun (WGS) entry which is preliminary data.</text>
</comment>
<evidence type="ECO:0000256" key="1">
    <source>
        <dbReference type="ARBA" id="ARBA00022450"/>
    </source>
</evidence>
<dbReference type="EMBL" id="JANEYF010001459">
    <property type="protein sequence ID" value="KAJ8963946.1"/>
    <property type="molecule type" value="Genomic_DNA"/>
</dbReference>
<dbReference type="PANTHER" id="PTHR43775">
    <property type="entry name" value="FATTY ACID SYNTHASE"/>
    <property type="match status" value="1"/>
</dbReference>
<keyword evidence="1" id="KW-0596">Phosphopantetheine</keyword>
<dbReference type="GO" id="GO:0006633">
    <property type="term" value="P:fatty acid biosynthetic process"/>
    <property type="evidence" value="ECO:0007669"/>
    <property type="project" value="InterPro"/>
</dbReference>
<dbReference type="InterPro" id="IPR016039">
    <property type="entry name" value="Thiolase-like"/>
</dbReference>
<accession>A0AAV8ZKA3</accession>
<comment type="similarity">
    <text evidence="4">Belongs to the thiolase-like superfamily. Beta-ketoacyl-ACP synthases family.</text>
</comment>
<name>A0AAV8ZKA3_9CUCU</name>
<dbReference type="PANTHER" id="PTHR43775:SF23">
    <property type="entry name" value="FATTY ACID SYNTHASE 3"/>
    <property type="match status" value="1"/>
</dbReference>
<organism evidence="6 7">
    <name type="scientific">Rhamnusium bicolor</name>
    <dbReference type="NCBI Taxonomy" id="1586634"/>
    <lineage>
        <taxon>Eukaryota</taxon>
        <taxon>Metazoa</taxon>
        <taxon>Ecdysozoa</taxon>
        <taxon>Arthropoda</taxon>
        <taxon>Hexapoda</taxon>
        <taxon>Insecta</taxon>
        <taxon>Pterygota</taxon>
        <taxon>Neoptera</taxon>
        <taxon>Endopterygota</taxon>
        <taxon>Coleoptera</taxon>
        <taxon>Polyphaga</taxon>
        <taxon>Cucujiformia</taxon>
        <taxon>Chrysomeloidea</taxon>
        <taxon>Cerambycidae</taxon>
        <taxon>Lepturinae</taxon>
        <taxon>Rhagiini</taxon>
        <taxon>Rhamnusium</taxon>
    </lineage>
</organism>
<dbReference type="Gene3D" id="3.30.70.3290">
    <property type="match status" value="1"/>
</dbReference>
<evidence type="ECO:0000313" key="7">
    <source>
        <dbReference type="Proteomes" id="UP001162156"/>
    </source>
</evidence>
<reference evidence="6" key="1">
    <citation type="journal article" date="2023" name="Insect Mol. Biol.">
        <title>Genome sequencing provides insights into the evolution of gene families encoding plant cell wall-degrading enzymes in longhorned beetles.</title>
        <authorList>
            <person name="Shin N.R."/>
            <person name="Okamura Y."/>
            <person name="Kirsch R."/>
            <person name="Pauchet Y."/>
        </authorList>
    </citation>
    <scope>NUCLEOTIDE SEQUENCE</scope>
    <source>
        <strain evidence="6">RBIC_L_NR</strain>
    </source>
</reference>
<dbReference type="InterPro" id="IPR016035">
    <property type="entry name" value="Acyl_Trfase/lysoPLipase"/>
</dbReference>
<dbReference type="SUPFAM" id="SSF52151">
    <property type="entry name" value="FabD/lysophospholipase-like"/>
    <property type="match status" value="1"/>
</dbReference>
<dbReference type="Gene3D" id="3.40.47.10">
    <property type="match status" value="1"/>
</dbReference>
<dbReference type="AlphaFoldDB" id="A0AAV8ZKA3"/>
<dbReference type="InterPro" id="IPR014030">
    <property type="entry name" value="Ketoacyl_synth_N"/>
</dbReference>
<proteinExistence type="inferred from homology"/>
<dbReference type="SUPFAM" id="SSF53901">
    <property type="entry name" value="Thiolase-like"/>
    <property type="match status" value="1"/>
</dbReference>
<dbReference type="GO" id="GO:0004312">
    <property type="term" value="F:fatty acid synthase activity"/>
    <property type="evidence" value="ECO:0007669"/>
    <property type="project" value="TreeGrafter"/>
</dbReference>
<dbReference type="SMART" id="SM00825">
    <property type="entry name" value="PKS_KS"/>
    <property type="match status" value="1"/>
</dbReference>
<evidence type="ECO:0000256" key="2">
    <source>
        <dbReference type="ARBA" id="ARBA00022553"/>
    </source>
</evidence>